<comment type="caution">
    <text evidence="3">The sequence shown here is derived from an EMBL/GenBank/DDBJ whole genome shotgun (WGS) entry which is preliminary data.</text>
</comment>
<keyword evidence="4" id="KW-1185">Reference proteome</keyword>
<organism evidence="3 4">
    <name type="scientific">Kluyvera sichuanensis</name>
    <dbReference type="NCBI Taxonomy" id="2725494"/>
    <lineage>
        <taxon>Bacteria</taxon>
        <taxon>Pseudomonadati</taxon>
        <taxon>Pseudomonadota</taxon>
        <taxon>Gammaproteobacteria</taxon>
        <taxon>Enterobacterales</taxon>
        <taxon>Enterobacteriaceae</taxon>
        <taxon>Kluyvera</taxon>
    </lineage>
</organism>
<evidence type="ECO:0000313" key="3">
    <source>
        <dbReference type="EMBL" id="MBC1188577.1"/>
    </source>
</evidence>
<dbReference type="InterPro" id="IPR038177">
    <property type="entry name" value="IAT_beta_sf"/>
</dbReference>
<reference evidence="3 4" key="1">
    <citation type="submission" date="2020-04" db="EMBL/GenBank/DDBJ databases">
        <title>The draft genome of Kluyvera sichuanensis strain SCKS090646.</title>
        <authorList>
            <person name="Wei L."/>
            <person name="Liu L."/>
            <person name="Feng Y."/>
            <person name="Zong Z."/>
        </authorList>
    </citation>
    <scope>NUCLEOTIDE SEQUENCE [LARGE SCALE GENOMIC DNA]</scope>
    <source>
        <strain evidence="3 4">090646</strain>
    </source>
</reference>
<dbReference type="PANTHER" id="PTHR39576:SF2">
    <property type="entry name" value="ATTACHING AND EFFACING PROTEIN HOMOLOG-RELATED"/>
    <property type="match status" value="1"/>
</dbReference>
<dbReference type="Proteomes" id="UP000607331">
    <property type="component" value="Unassembled WGS sequence"/>
</dbReference>
<gene>
    <name evidence="3" type="ORF">HII27_23135</name>
</gene>
<sequence length="484" mass="53527">MTLGLNFSACIEAGYGVAVLSLRFYSSFFVLLALTGGSARALTSFVEEAEHPFDNQADSLPDLSIAPENHDAEKHFAEMVKAFGEASMTDNGLDTGEQARLFAMTQLQDKVNGQMNQQLESWLSPWGNTNIQLLVDDQGKMTGSHGSWFVPLQDNMQYLTWSQLGLTQHDEGLVGNLGLGQRWVAGQWLLGYNTFYDSLLDAHLNRGGLGAEAWGENLRFSANYYYPLHGWQNSGTTLQQRMARGYDLTAQAWIPAYNHINTSLSVEQYFGDSVDLFRSGTGYRNPVAVSLGLNYTPVPLFTFSAQHKQGESGVNQNNLGMKVNYRFGVPLKKQLAADEVAQTRTLRGSRYDAPERNNQPVMEFRQRKSLSVYLATPPWDLTGYETVALKIQVHDEYGIKSISWQGDTEALSLTPPAAGNSTDGWSIIMPAWDPTEGASNIWHLSVVVEDGKGQRVTSNEITLALTEPVVSFAPQGNSWLDMVP</sequence>
<proteinExistence type="inferred from homology"/>
<evidence type="ECO:0000313" key="4">
    <source>
        <dbReference type="Proteomes" id="UP000607331"/>
    </source>
</evidence>
<feature type="domain" description="Inverse autotransporter beta-domain" evidence="2">
    <location>
        <begin position="79"/>
        <end position="358"/>
    </location>
</feature>
<protein>
    <submittedName>
        <fullName evidence="3">YchO/YchP family invasin</fullName>
    </submittedName>
</protein>
<dbReference type="EMBL" id="JABBJF010000033">
    <property type="protein sequence ID" value="MBC1188577.1"/>
    <property type="molecule type" value="Genomic_DNA"/>
</dbReference>
<dbReference type="RefSeq" id="WP_185669719.1">
    <property type="nucleotide sequence ID" value="NZ_JABBJF010000033.1"/>
</dbReference>
<evidence type="ECO:0000259" key="2">
    <source>
        <dbReference type="Pfam" id="PF11924"/>
    </source>
</evidence>
<dbReference type="InterPro" id="IPR051715">
    <property type="entry name" value="Intimin-Invasin_domain"/>
</dbReference>
<dbReference type="PANTHER" id="PTHR39576">
    <property type="entry name" value="ATTACHING AND EFFACING PROTEIN HOMOLOG-RELATED-RELATED"/>
    <property type="match status" value="1"/>
</dbReference>
<evidence type="ECO:0000256" key="1">
    <source>
        <dbReference type="ARBA" id="ARBA00010116"/>
    </source>
</evidence>
<dbReference type="Gene3D" id="2.40.160.160">
    <property type="entry name" value="Inverse autotransporter, beta-domain"/>
    <property type="match status" value="1"/>
</dbReference>
<dbReference type="Pfam" id="PF11924">
    <property type="entry name" value="IAT_beta"/>
    <property type="match status" value="1"/>
</dbReference>
<name>A0ABR6RZK3_9ENTR</name>
<dbReference type="InterPro" id="IPR024519">
    <property type="entry name" value="IAT_beta"/>
</dbReference>
<accession>A0ABR6RZK3</accession>
<comment type="similarity">
    <text evidence="1">Belongs to the intimin/invasin family.</text>
</comment>
<dbReference type="NCBIfam" id="NF007556">
    <property type="entry name" value="PRK10177.1"/>
    <property type="match status" value="1"/>
</dbReference>